<dbReference type="CDD" id="cd07061">
    <property type="entry name" value="HP_HAP_like"/>
    <property type="match status" value="1"/>
</dbReference>
<dbReference type="GO" id="GO:0052642">
    <property type="term" value="F:lysophosphatidic acid phosphatase activity"/>
    <property type="evidence" value="ECO:0007669"/>
    <property type="project" value="TreeGrafter"/>
</dbReference>
<dbReference type="Ensembl" id="ENSSTUT00000035581.1">
    <property type="protein sequence ID" value="ENSSTUP00000034054.1"/>
    <property type="gene ID" value="ENSSTUG00000014542.1"/>
</dbReference>
<dbReference type="InParanoid" id="A0A673YI08"/>
<organism evidence="2 3">
    <name type="scientific">Salmo trutta</name>
    <name type="common">Brown trout</name>
    <dbReference type="NCBI Taxonomy" id="8032"/>
    <lineage>
        <taxon>Eukaryota</taxon>
        <taxon>Metazoa</taxon>
        <taxon>Chordata</taxon>
        <taxon>Craniata</taxon>
        <taxon>Vertebrata</taxon>
        <taxon>Euteleostomi</taxon>
        <taxon>Actinopterygii</taxon>
        <taxon>Neopterygii</taxon>
        <taxon>Teleostei</taxon>
        <taxon>Protacanthopterygii</taxon>
        <taxon>Salmoniformes</taxon>
        <taxon>Salmonidae</taxon>
        <taxon>Salmoninae</taxon>
        <taxon>Salmo</taxon>
    </lineage>
</organism>
<dbReference type="Pfam" id="PF00328">
    <property type="entry name" value="His_Phos_2"/>
    <property type="match status" value="1"/>
</dbReference>
<name>A0A673YI08_SALTR</name>
<dbReference type="GeneTree" id="ENSGT00940000158408"/>
<dbReference type="GO" id="GO:2001311">
    <property type="term" value="P:lysobisphosphatidic acid metabolic process"/>
    <property type="evidence" value="ECO:0007669"/>
    <property type="project" value="TreeGrafter"/>
</dbReference>
<comment type="similarity">
    <text evidence="1">Belongs to the histidine acid phosphatase family.</text>
</comment>
<dbReference type="InterPro" id="IPR050645">
    <property type="entry name" value="Histidine_acid_phosphatase"/>
</dbReference>
<dbReference type="Gene3D" id="3.40.50.1240">
    <property type="entry name" value="Phosphoglycerate mutase-like"/>
    <property type="match status" value="1"/>
</dbReference>
<dbReference type="AlphaFoldDB" id="A0A673YI08"/>
<dbReference type="GO" id="GO:0005739">
    <property type="term" value="C:mitochondrion"/>
    <property type="evidence" value="ECO:0007669"/>
    <property type="project" value="TreeGrafter"/>
</dbReference>
<accession>A0A673YI08</accession>
<reference evidence="2" key="2">
    <citation type="submission" date="2025-09" db="UniProtKB">
        <authorList>
            <consortium name="Ensembl"/>
        </authorList>
    </citation>
    <scope>IDENTIFICATION</scope>
</reference>
<reference evidence="2" key="1">
    <citation type="submission" date="2025-08" db="UniProtKB">
        <authorList>
            <consortium name="Ensembl"/>
        </authorList>
    </citation>
    <scope>IDENTIFICATION</scope>
</reference>
<dbReference type="Proteomes" id="UP000472277">
    <property type="component" value="Chromosome 3"/>
</dbReference>
<evidence type="ECO:0000256" key="1">
    <source>
        <dbReference type="ARBA" id="ARBA00005375"/>
    </source>
</evidence>
<dbReference type="PANTHER" id="PTHR11567:SF202">
    <property type="entry name" value="LYSOPHOSPHATIDIC ACID PHOSPHATASE TYPE 6"/>
    <property type="match status" value="1"/>
</dbReference>
<protein>
    <submittedName>
        <fullName evidence="2">Uncharacterized protein</fullName>
    </submittedName>
</protein>
<proteinExistence type="inferred from homology"/>
<dbReference type="InterPro" id="IPR029033">
    <property type="entry name" value="His_PPase_superfam"/>
</dbReference>
<dbReference type="InterPro" id="IPR000560">
    <property type="entry name" value="His_Pase_clade-2"/>
</dbReference>
<dbReference type="SUPFAM" id="SSF53254">
    <property type="entry name" value="Phosphoglycerate mutase-like"/>
    <property type="match status" value="1"/>
</dbReference>
<evidence type="ECO:0000313" key="2">
    <source>
        <dbReference type="Ensembl" id="ENSSTUP00000034054.1"/>
    </source>
</evidence>
<keyword evidence="3" id="KW-1185">Reference proteome</keyword>
<sequence length="230" mass="25538">MRNVWTKVGVPGSVSTAFGSLLWSQKKTETAQTGSALAYHLLLASLNSFKSCSDSYRANILTRGMYPGQLTTVGMQQLYELGEKLRKRSIHDTDFINPNFSPTEVYVRSTNIVRTIEFLPSVWENLQLCVGPLFHIPVGQHKRQTTGHNLRAQQEAVPLPTTPLRSAVSRLCGFLTCNGHRTLLTSPWSCINTGTPKRPSSKCPTGKDQLILGCRGVYCPRQEYKQAGLL</sequence>
<evidence type="ECO:0000313" key="3">
    <source>
        <dbReference type="Proteomes" id="UP000472277"/>
    </source>
</evidence>
<dbReference type="PANTHER" id="PTHR11567">
    <property type="entry name" value="ACID PHOSPHATASE-RELATED"/>
    <property type="match status" value="1"/>
</dbReference>